<sequence length="136" mass="15459">MEYYCFAEDKYSDRNTRITSILYSTFYFQQIEDSGTRTETTKPTQKPDKDKDVPDRSFLPDASTLDALDATNQPTERHSVPDADDSEYHESNASTQGSGYQKGRTSFAVLVRVRSTMLEMLRVIRTPQNAGEPSRS</sequence>
<dbReference type="GeneID" id="59286599"/>
<dbReference type="EMBL" id="JACCJC010000017">
    <property type="protein sequence ID" value="KAF6236644.1"/>
    <property type="molecule type" value="Genomic_DNA"/>
</dbReference>
<feature type="compositionally biased region" description="Basic and acidic residues" evidence="1">
    <location>
        <begin position="75"/>
        <end position="90"/>
    </location>
</feature>
<protein>
    <submittedName>
        <fullName evidence="2">Uncharacterized protein</fullName>
    </submittedName>
</protein>
<accession>A0A8H6FXH4</accession>
<evidence type="ECO:0000313" key="2">
    <source>
        <dbReference type="EMBL" id="KAF6236644.1"/>
    </source>
</evidence>
<feature type="region of interest" description="Disordered" evidence="1">
    <location>
        <begin position="33"/>
        <end position="104"/>
    </location>
</feature>
<dbReference type="RefSeq" id="XP_037165977.1">
    <property type="nucleotide sequence ID" value="XM_037306853.1"/>
</dbReference>
<keyword evidence="3" id="KW-1185">Reference proteome</keyword>
<name>A0A8H6FXH4_9LECA</name>
<proteinExistence type="predicted"/>
<dbReference type="AlphaFoldDB" id="A0A8H6FXH4"/>
<comment type="caution">
    <text evidence="2">The sequence shown here is derived from an EMBL/GenBank/DDBJ whole genome shotgun (WGS) entry which is preliminary data.</text>
</comment>
<evidence type="ECO:0000313" key="3">
    <source>
        <dbReference type="Proteomes" id="UP000578531"/>
    </source>
</evidence>
<organism evidence="2 3">
    <name type="scientific">Letharia columbiana</name>
    <dbReference type="NCBI Taxonomy" id="112416"/>
    <lineage>
        <taxon>Eukaryota</taxon>
        <taxon>Fungi</taxon>
        <taxon>Dikarya</taxon>
        <taxon>Ascomycota</taxon>
        <taxon>Pezizomycotina</taxon>
        <taxon>Lecanoromycetes</taxon>
        <taxon>OSLEUM clade</taxon>
        <taxon>Lecanoromycetidae</taxon>
        <taxon>Lecanorales</taxon>
        <taxon>Lecanorineae</taxon>
        <taxon>Parmeliaceae</taxon>
        <taxon>Letharia</taxon>
    </lineage>
</organism>
<feature type="compositionally biased region" description="Basic and acidic residues" evidence="1">
    <location>
        <begin position="34"/>
        <end position="55"/>
    </location>
</feature>
<reference evidence="2 3" key="1">
    <citation type="journal article" date="2020" name="Genomics">
        <title>Complete, high-quality genomes from long-read metagenomic sequencing of two wolf lichen thalli reveals enigmatic genome architecture.</title>
        <authorList>
            <person name="McKenzie S.K."/>
            <person name="Walston R.F."/>
            <person name="Allen J.L."/>
        </authorList>
    </citation>
    <scope>NUCLEOTIDE SEQUENCE [LARGE SCALE GENOMIC DNA]</scope>
    <source>
        <strain evidence="2">WasteWater2</strain>
    </source>
</reference>
<evidence type="ECO:0000256" key="1">
    <source>
        <dbReference type="SAM" id="MobiDB-lite"/>
    </source>
</evidence>
<gene>
    <name evidence="2" type="ORF">HO173_004935</name>
</gene>
<dbReference type="Proteomes" id="UP000578531">
    <property type="component" value="Unassembled WGS sequence"/>
</dbReference>